<keyword evidence="2" id="KW-1185">Reference proteome</keyword>
<dbReference type="InterPro" id="IPR036390">
    <property type="entry name" value="WH_DNA-bd_sf"/>
</dbReference>
<dbReference type="GO" id="GO:0003677">
    <property type="term" value="F:DNA binding"/>
    <property type="evidence" value="ECO:0007669"/>
    <property type="project" value="UniProtKB-KW"/>
</dbReference>
<dbReference type="EMBL" id="JACHGT010000017">
    <property type="protein sequence ID" value="MBB6038535.1"/>
    <property type="molecule type" value="Genomic_DNA"/>
</dbReference>
<sequence>MTDPQPTPRHTLAAYLAAHPHATIADISAGVHLARSTVTKQLKAMEHDGLAERTRPGKPGAPDLWRLSSHDAPHTTAATPAAVGVTRKLAAGELHAMVAAYFTDHPEQAVTAGDIARVLGRSAGAVTNVIDKLIHAGQVRLHSQPPRRFIARPAHDDGEPTT</sequence>
<proteinExistence type="predicted"/>
<keyword evidence="1" id="KW-0238">DNA-binding</keyword>
<dbReference type="Pfam" id="PF13412">
    <property type="entry name" value="HTH_24"/>
    <property type="match status" value="1"/>
</dbReference>
<protein>
    <submittedName>
        <fullName evidence="1">DNA-binding MarR family transcriptional regulator</fullName>
    </submittedName>
</protein>
<evidence type="ECO:0000313" key="2">
    <source>
        <dbReference type="Proteomes" id="UP000548476"/>
    </source>
</evidence>
<dbReference type="Gene3D" id="1.10.10.10">
    <property type="entry name" value="Winged helix-like DNA-binding domain superfamily/Winged helix DNA-binding domain"/>
    <property type="match status" value="2"/>
</dbReference>
<dbReference type="SUPFAM" id="SSF46785">
    <property type="entry name" value="Winged helix' DNA-binding domain"/>
    <property type="match status" value="2"/>
</dbReference>
<gene>
    <name evidence="1" type="ORF">HNR73_006421</name>
</gene>
<dbReference type="Proteomes" id="UP000548476">
    <property type="component" value="Unassembled WGS sequence"/>
</dbReference>
<dbReference type="AlphaFoldDB" id="A0A841FQU6"/>
<dbReference type="RefSeq" id="WP_184791329.1">
    <property type="nucleotide sequence ID" value="NZ_BONT01000069.1"/>
</dbReference>
<name>A0A841FQU6_9ACTN</name>
<evidence type="ECO:0000313" key="1">
    <source>
        <dbReference type="EMBL" id="MBB6038535.1"/>
    </source>
</evidence>
<dbReference type="GO" id="GO:0003700">
    <property type="term" value="F:DNA-binding transcription factor activity"/>
    <property type="evidence" value="ECO:0007669"/>
    <property type="project" value="InterPro"/>
</dbReference>
<reference evidence="1 2" key="1">
    <citation type="submission" date="2020-08" db="EMBL/GenBank/DDBJ databases">
        <title>Genomic Encyclopedia of Type Strains, Phase IV (KMG-IV): sequencing the most valuable type-strain genomes for metagenomic binning, comparative biology and taxonomic classification.</title>
        <authorList>
            <person name="Goeker M."/>
        </authorList>
    </citation>
    <scope>NUCLEOTIDE SEQUENCE [LARGE SCALE GENOMIC DNA]</scope>
    <source>
        <strain evidence="1 2">YIM 65646</strain>
    </source>
</reference>
<accession>A0A841FQU6</accession>
<dbReference type="InterPro" id="IPR036388">
    <property type="entry name" value="WH-like_DNA-bd_sf"/>
</dbReference>
<organism evidence="1 2">
    <name type="scientific">Phytomonospora endophytica</name>
    <dbReference type="NCBI Taxonomy" id="714109"/>
    <lineage>
        <taxon>Bacteria</taxon>
        <taxon>Bacillati</taxon>
        <taxon>Actinomycetota</taxon>
        <taxon>Actinomycetes</taxon>
        <taxon>Micromonosporales</taxon>
        <taxon>Micromonosporaceae</taxon>
        <taxon>Phytomonospora</taxon>
    </lineage>
</organism>
<comment type="caution">
    <text evidence="1">The sequence shown here is derived from an EMBL/GenBank/DDBJ whole genome shotgun (WGS) entry which is preliminary data.</text>
</comment>